<organism evidence="14 15">
    <name type="scientific">Blomia tropicalis</name>
    <name type="common">Mite</name>
    <dbReference type="NCBI Taxonomy" id="40697"/>
    <lineage>
        <taxon>Eukaryota</taxon>
        <taxon>Metazoa</taxon>
        <taxon>Ecdysozoa</taxon>
        <taxon>Arthropoda</taxon>
        <taxon>Chelicerata</taxon>
        <taxon>Arachnida</taxon>
        <taxon>Acari</taxon>
        <taxon>Acariformes</taxon>
        <taxon>Sarcoptiformes</taxon>
        <taxon>Astigmata</taxon>
        <taxon>Glycyphagoidea</taxon>
        <taxon>Echimyopodidae</taxon>
        <taxon>Blomia</taxon>
    </lineage>
</organism>
<evidence type="ECO:0000256" key="2">
    <source>
        <dbReference type="ARBA" id="ARBA00004496"/>
    </source>
</evidence>
<dbReference type="AlphaFoldDB" id="A0A9Q0MB58"/>
<accession>A0A9Q0MB58</accession>
<dbReference type="Pfam" id="PF02880">
    <property type="entry name" value="PGM_PMM_III"/>
    <property type="match status" value="1"/>
</dbReference>
<comment type="similarity">
    <text evidence="3">Belongs to the phosphohexose mutase family.</text>
</comment>
<dbReference type="PROSITE" id="PS00710">
    <property type="entry name" value="PGM_PMM"/>
    <property type="match status" value="1"/>
</dbReference>
<dbReference type="Gene3D" id="3.40.120.10">
    <property type="entry name" value="Alpha-D-Glucose-1,6-Bisphosphate, subunit A, domain 3"/>
    <property type="match status" value="3"/>
</dbReference>
<dbReference type="InterPro" id="IPR005841">
    <property type="entry name" value="Alpha-D-phosphohexomutase_SF"/>
</dbReference>
<sequence length="618" mass="69866">MTNQQIETELKAIIDNFPNDLRQKTIDWLQWDKNVKTRQDIVDLIKAKDVEKLSKKLLTRQSFGTAGIRAIMEAGFNGLNDLVIIQTSQGLAKYLAILAGPDRVQWSKNVVIGYDGRYNSYRFAKLTARAMLQCGFKVYLFSKVVPTPFIPFTIGLLQSAAGVMVTASHNPKEYNGYKVYLDKGTQILSPHDQNIQSHILESLVPWNEKMWNTDSLTYESEPNMIDPLEKVMEEYYRALVQSATQTNIVADSNLRVVYTGLHGVGHDYLTEAFKRLNFKNYFPVLSQKDPDPEFPTVVFPNPEEGQGVLDEAMKTAAESNSSLIIVNDPDSDRTAAAELNGNEWRVFNGNEIGALLGWWLWHQFRGNPANSSVPNTECYMISSAVSSKILETISKKEGFNWCETLTGFKWMGNEGFTLHGQGKRVLLAFEEAIGFMVGTNVFDKDGISGAATMLQMAAYLHSKKSSLLAQLNQIYRTYGFHFSINSYYICHDPDKTNRIFNRVADLNGPNTYINEVNGIKVVRVRDLNRGYDSSTSDKKPVLPTSSSSFMLTLYFENGSVITFRTSGTEPKIKYYSEMIADPSEQNWEDIKERHKKLIQAVVQVVLEPEKNQIQAKKE</sequence>
<evidence type="ECO:0000256" key="4">
    <source>
        <dbReference type="ARBA" id="ARBA00022490"/>
    </source>
</evidence>
<dbReference type="OMA" id="GYCVDPE"/>
<evidence type="ECO:0000259" key="12">
    <source>
        <dbReference type="Pfam" id="PF02879"/>
    </source>
</evidence>
<dbReference type="InterPro" id="IPR005844">
    <property type="entry name" value="A-D-PHexomutase_a/b/a-I"/>
</dbReference>
<keyword evidence="9" id="KW-0413">Isomerase</keyword>
<keyword evidence="6" id="KW-0597">Phosphoprotein</keyword>
<dbReference type="Gene3D" id="3.30.310.50">
    <property type="entry name" value="Alpha-D-phosphohexomutase, C-terminal domain"/>
    <property type="match status" value="1"/>
</dbReference>
<feature type="domain" description="Alpha-D-phosphohexomutase alpha/beta/alpha" evidence="11">
    <location>
        <begin position="60"/>
        <end position="200"/>
    </location>
</feature>
<dbReference type="GO" id="GO:0006006">
    <property type="term" value="P:glucose metabolic process"/>
    <property type="evidence" value="ECO:0007669"/>
    <property type="project" value="UniProtKB-KW"/>
</dbReference>
<dbReference type="InterPro" id="IPR005845">
    <property type="entry name" value="A-D-PHexomutase_a/b/a-II"/>
</dbReference>
<dbReference type="SUPFAM" id="SSF53738">
    <property type="entry name" value="Phosphoglucomutase, first 3 domains"/>
    <property type="match status" value="3"/>
</dbReference>
<dbReference type="GO" id="GO:0005737">
    <property type="term" value="C:cytoplasm"/>
    <property type="evidence" value="ECO:0007669"/>
    <property type="project" value="UniProtKB-SubCell"/>
</dbReference>
<dbReference type="Pfam" id="PF02878">
    <property type="entry name" value="PGM_PMM_I"/>
    <property type="match status" value="1"/>
</dbReference>
<dbReference type="PRINTS" id="PR00509">
    <property type="entry name" value="PGMPMM"/>
</dbReference>
<comment type="caution">
    <text evidence="14">The sequence shown here is derived from an EMBL/GenBank/DDBJ whole genome shotgun (WGS) entry which is preliminary data.</text>
</comment>
<keyword evidence="10" id="KW-0119">Carbohydrate metabolism</keyword>
<feature type="domain" description="Alpha-D-phosphohexomutase alpha/beta/alpha" evidence="13">
    <location>
        <begin position="348"/>
        <end position="471"/>
    </location>
</feature>
<gene>
    <name evidence="14" type="ORF">RDWZM_000867</name>
</gene>
<comment type="subcellular location">
    <subcellularLocation>
        <location evidence="2">Cytoplasm</location>
    </subcellularLocation>
</comment>
<evidence type="ECO:0000313" key="15">
    <source>
        <dbReference type="Proteomes" id="UP001142055"/>
    </source>
</evidence>
<dbReference type="InterPro" id="IPR036900">
    <property type="entry name" value="A-D-PHexomutase_C_sf"/>
</dbReference>
<feature type="domain" description="Alpha-D-phosphohexomutase alpha/beta/alpha" evidence="12">
    <location>
        <begin position="234"/>
        <end position="339"/>
    </location>
</feature>
<keyword evidence="7" id="KW-0479">Metal-binding</keyword>
<evidence type="ECO:0000256" key="5">
    <source>
        <dbReference type="ARBA" id="ARBA00022526"/>
    </source>
</evidence>
<evidence type="ECO:0000256" key="7">
    <source>
        <dbReference type="ARBA" id="ARBA00022723"/>
    </source>
</evidence>
<evidence type="ECO:0008006" key="16">
    <source>
        <dbReference type="Google" id="ProtNLM"/>
    </source>
</evidence>
<evidence type="ECO:0000256" key="3">
    <source>
        <dbReference type="ARBA" id="ARBA00010231"/>
    </source>
</evidence>
<keyword evidence="15" id="KW-1185">Reference proteome</keyword>
<dbReference type="EMBL" id="JAPWDV010000001">
    <property type="protein sequence ID" value="KAJ6222322.1"/>
    <property type="molecule type" value="Genomic_DNA"/>
</dbReference>
<keyword evidence="5" id="KW-0313">Glucose metabolism</keyword>
<proteinExistence type="inferred from homology"/>
<name>A0A9Q0MB58_BLOTA</name>
<evidence type="ECO:0000256" key="10">
    <source>
        <dbReference type="ARBA" id="ARBA00023277"/>
    </source>
</evidence>
<evidence type="ECO:0000256" key="6">
    <source>
        <dbReference type="ARBA" id="ARBA00022553"/>
    </source>
</evidence>
<dbReference type="PANTHER" id="PTHR45745:SF1">
    <property type="entry name" value="PHOSPHOGLUCOMUTASE 2B-RELATED"/>
    <property type="match status" value="1"/>
</dbReference>
<evidence type="ECO:0000256" key="9">
    <source>
        <dbReference type="ARBA" id="ARBA00023235"/>
    </source>
</evidence>
<dbReference type="InterPro" id="IPR005846">
    <property type="entry name" value="A-D-PHexomutase_a/b/a-III"/>
</dbReference>
<evidence type="ECO:0000259" key="13">
    <source>
        <dbReference type="Pfam" id="PF02880"/>
    </source>
</evidence>
<dbReference type="GO" id="GO:0006166">
    <property type="term" value="P:purine ribonucleoside salvage"/>
    <property type="evidence" value="ECO:0007669"/>
    <property type="project" value="TreeGrafter"/>
</dbReference>
<dbReference type="InterPro" id="IPR016066">
    <property type="entry name" value="A-D-PHexomutase_CS"/>
</dbReference>
<evidence type="ECO:0000259" key="11">
    <source>
        <dbReference type="Pfam" id="PF02878"/>
    </source>
</evidence>
<dbReference type="InterPro" id="IPR016055">
    <property type="entry name" value="A-D-PHexomutase_a/b/a-I/II/III"/>
</dbReference>
<dbReference type="GO" id="GO:0005634">
    <property type="term" value="C:nucleus"/>
    <property type="evidence" value="ECO:0007669"/>
    <property type="project" value="TreeGrafter"/>
</dbReference>
<dbReference type="Proteomes" id="UP001142055">
    <property type="component" value="Chromosome 1"/>
</dbReference>
<dbReference type="GO" id="GO:0000287">
    <property type="term" value="F:magnesium ion binding"/>
    <property type="evidence" value="ECO:0007669"/>
    <property type="project" value="InterPro"/>
</dbReference>
<dbReference type="PANTHER" id="PTHR45745">
    <property type="entry name" value="PHOSPHOMANNOMUTASE 45A"/>
    <property type="match status" value="1"/>
</dbReference>
<dbReference type="SUPFAM" id="SSF55957">
    <property type="entry name" value="Phosphoglucomutase, C-terminal domain"/>
    <property type="match status" value="1"/>
</dbReference>
<evidence type="ECO:0000313" key="14">
    <source>
        <dbReference type="EMBL" id="KAJ6222322.1"/>
    </source>
</evidence>
<comment type="cofactor">
    <cofactor evidence="1">
        <name>Mg(2+)</name>
        <dbReference type="ChEBI" id="CHEBI:18420"/>
    </cofactor>
</comment>
<keyword evidence="8" id="KW-0460">Magnesium</keyword>
<keyword evidence="4" id="KW-0963">Cytoplasm</keyword>
<dbReference type="CDD" id="cd05799">
    <property type="entry name" value="PGM2"/>
    <property type="match status" value="1"/>
</dbReference>
<protein>
    <recommendedName>
        <fullName evidence="16">Phosphoglucomutase-2</fullName>
    </recommendedName>
</protein>
<dbReference type="Pfam" id="PF02879">
    <property type="entry name" value="PGM_PMM_II"/>
    <property type="match status" value="1"/>
</dbReference>
<evidence type="ECO:0000256" key="1">
    <source>
        <dbReference type="ARBA" id="ARBA00001946"/>
    </source>
</evidence>
<reference evidence="14" key="1">
    <citation type="submission" date="2022-12" db="EMBL/GenBank/DDBJ databases">
        <title>Genome assemblies of Blomia tropicalis.</title>
        <authorList>
            <person name="Cui Y."/>
        </authorList>
    </citation>
    <scope>NUCLEOTIDE SEQUENCE</scope>
    <source>
        <tissue evidence="14">Adult mites</tissue>
    </source>
</reference>
<dbReference type="FunFam" id="3.40.120.10:FF:000035">
    <property type="entry name" value="Pgm3p"/>
    <property type="match status" value="1"/>
</dbReference>
<dbReference type="GO" id="GO:0008973">
    <property type="term" value="F:phosphopentomutase activity"/>
    <property type="evidence" value="ECO:0007669"/>
    <property type="project" value="TreeGrafter"/>
</dbReference>
<evidence type="ECO:0000256" key="8">
    <source>
        <dbReference type="ARBA" id="ARBA00022842"/>
    </source>
</evidence>